<accession>A0A9X2J3R5</accession>
<keyword evidence="3" id="KW-1185">Reference proteome</keyword>
<proteinExistence type="predicted"/>
<feature type="chain" id="PRO_5040945264" evidence="1">
    <location>
        <begin position="23"/>
        <end position="95"/>
    </location>
</feature>
<sequence>MMKLAIFASILMVGATAAPAAAQEYEGPGATGTVDVCKLFAEEVGLLKVRGLCNAFYLAEDPVGQCIVLRDMGVLADLGIRTQGECIDWLKGDED</sequence>
<name>A0A9X2J3R5_9SPHN</name>
<dbReference type="AlphaFoldDB" id="A0A9X2J3R5"/>
<gene>
    <name evidence="2" type="ORF">NDO55_10975</name>
</gene>
<dbReference type="RefSeq" id="WP_252115160.1">
    <property type="nucleotide sequence ID" value="NZ_JAMSHT010000001.1"/>
</dbReference>
<dbReference type="EMBL" id="JAMSHT010000001">
    <property type="protein sequence ID" value="MCM8558340.1"/>
    <property type="molecule type" value="Genomic_DNA"/>
</dbReference>
<evidence type="ECO:0000256" key="1">
    <source>
        <dbReference type="SAM" id="SignalP"/>
    </source>
</evidence>
<feature type="signal peptide" evidence="1">
    <location>
        <begin position="1"/>
        <end position="22"/>
    </location>
</feature>
<keyword evidence="1" id="KW-0732">Signal</keyword>
<comment type="caution">
    <text evidence="2">The sequence shown here is derived from an EMBL/GenBank/DDBJ whole genome shotgun (WGS) entry which is preliminary data.</text>
</comment>
<reference evidence="2" key="1">
    <citation type="submission" date="2022-06" db="EMBL/GenBank/DDBJ databases">
        <title>Sphingomicrobium sedimins sp. nov., a marine bacterium isolated from tidal flat.</title>
        <authorList>
            <person name="Kim C.-H."/>
            <person name="Yoo Y."/>
            <person name="Kim J.-J."/>
        </authorList>
    </citation>
    <scope>NUCLEOTIDE SEQUENCE</scope>
    <source>
        <strain evidence="2">GRR-S6-50</strain>
    </source>
</reference>
<evidence type="ECO:0000313" key="2">
    <source>
        <dbReference type="EMBL" id="MCM8558340.1"/>
    </source>
</evidence>
<organism evidence="2 3">
    <name type="scientific">Sphingomicrobium sediminis</name>
    <dbReference type="NCBI Taxonomy" id="2950949"/>
    <lineage>
        <taxon>Bacteria</taxon>
        <taxon>Pseudomonadati</taxon>
        <taxon>Pseudomonadota</taxon>
        <taxon>Alphaproteobacteria</taxon>
        <taxon>Sphingomonadales</taxon>
        <taxon>Sphingomonadaceae</taxon>
        <taxon>Sphingomicrobium</taxon>
    </lineage>
</organism>
<protein>
    <submittedName>
        <fullName evidence="2">Uncharacterized protein</fullName>
    </submittedName>
</protein>
<evidence type="ECO:0000313" key="3">
    <source>
        <dbReference type="Proteomes" id="UP001155128"/>
    </source>
</evidence>
<dbReference type="Proteomes" id="UP001155128">
    <property type="component" value="Unassembled WGS sequence"/>
</dbReference>